<keyword evidence="2" id="KW-1185">Reference proteome</keyword>
<sequence>MEAGDEERPLLRPIPPEMYLTQDGDSRYTSDGTVDANGQPAVKMSTGNWRACFFVLGIEFSECLAFFAISKNLVTYLTSVLHESKVDAARNVSSYLDRHNILHTTSWSFLGRHILGKIQDDSDFSLDLRRRDACADGFCDASMDAAILQPRPRPRLPRTLPHGAWQWRHQALHLCLRRRPVRRLGPRGAREEGVLLQLVLLLHQRGSLLSTTVLVWVQDNVGWGVGFAVPLLLMSLGFGVFLAGRRAYRYRRPGERSPMTRVSQVVVAAARNRRLELPHDCSALHHLPPPSEAAGFKVHHTAQFRFLDKAAIVPAPTSGKEGQWRLCTVSQVEEVKKLLRLCPVWASLVVFYMATAQMSSTLMEQGMAMDNRVGRFAVPPASMDAFDVLAMLVLIPVYNAALVPLARRATGEDRGISQPQRISVGLALFRARHGLLGTVSVFRIGLVVQHIFVLTMRLIGYIYTYIIAL</sequence>
<reference evidence="1" key="2">
    <citation type="submission" date="2025-09" db="UniProtKB">
        <authorList>
            <consortium name="EnsemblPlants"/>
        </authorList>
    </citation>
    <scope>IDENTIFICATION</scope>
</reference>
<name>A0ACD5XQB8_AVESA</name>
<accession>A0ACD5XQB8</accession>
<dbReference type="Proteomes" id="UP001732700">
    <property type="component" value="Chromosome 5A"/>
</dbReference>
<evidence type="ECO:0000313" key="2">
    <source>
        <dbReference type="Proteomes" id="UP001732700"/>
    </source>
</evidence>
<organism evidence="1 2">
    <name type="scientific">Avena sativa</name>
    <name type="common">Oat</name>
    <dbReference type="NCBI Taxonomy" id="4498"/>
    <lineage>
        <taxon>Eukaryota</taxon>
        <taxon>Viridiplantae</taxon>
        <taxon>Streptophyta</taxon>
        <taxon>Embryophyta</taxon>
        <taxon>Tracheophyta</taxon>
        <taxon>Spermatophyta</taxon>
        <taxon>Magnoliopsida</taxon>
        <taxon>Liliopsida</taxon>
        <taxon>Poales</taxon>
        <taxon>Poaceae</taxon>
        <taxon>BOP clade</taxon>
        <taxon>Pooideae</taxon>
        <taxon>Poodae</taxon>
        <taxon>Poeae</taxon>
        <taxon>Poeae Chloroplast Group 1 (Aveneae type)</taxon>
        <taxon>Aveninae</taxon>
        <taxon>Avena</taxon>
    </lineage>
</organism>
<dbReference type="EnsemblPlants" id="AVESA.00010b.r2.5AG0836530.1">
    <property type="protein sequence ID" value="AVESA.00010b.r2.5AG0836530.1.CDS"/>
    <property type="gene ID" value="AVESA.00010b.r2.5AG0836530"/>
</dbReference>
<proteinExistence type="predicted"/>
<protein>
    <submittedName>
        <fullName evidence="1">Uncharacterized protein</fullName>
    </submittedName>
</protein>
<reference evidence="1" key="1">
    <citation type="submission" date="2021-05" db="EMBL/GenBank/DDBJ databases">
        <authorList>
            <person name="Scholz U."/>
            <person name="Mascher M."/>
            <person name="Fiebig A."/>
        </authorList>
    </citation>
    <scope>NUCLEOTIDE SEQUENCE [LARGE SCALE GENOMIC DNA]</scope>
</reference>
<evidence type="ECO:0000313" key="1">
    <source>
        <dbReference type="EnsemblPlants" id="AVESA.00010b.r2.5AG0836530.1.CDS"/>
    </source>
</evidence>